<reference evidence="2" key="1">
    <citation type="submission" date="2016-10" db="EMBL/GenBank/DDBJ databases">
        <authorList>
            <person name="de Groot N.N."/>
        </authorList>
    </citation>
    <scope>NUCLEOTIDE SEQUENCE</scope>
</reference>
<sequence>MSHTKKLEDLIANGVIPDINDRLDEIFEEIADNKEASEDAKEEIEELREFKADLEDVLADIKEGAMDEEEAKELIEDIEMAQRGSDDEDFGFVEEE</sequence>
<evidence type="ECO:0000256" key="1">
    <source>
        <dbReference type="SAM" id="Coils"/>
    </source>
</evidence>
<accession>A0A1W1CAH9</accession>
<evidence type="ECO:0000313" key="2">
    <source>
        <dbReference type="EMBL" id="SFV62711.1"/>
    </source>
</evidence>
<keyword evidence="1" id="KW-0175">Coiled coil</keyword>
<organism evidence="2">
    <name type="scientific">hydrothermal vent metagenome</name>
    <dbReference type="NCBI Taxonomy" id="652676"/>
    <lineage>
        <taxon>unclassified sequences</taxon>
        <taxon>metagenomes</taxon>
        <taxon>ecological metagenomes</taxon>
    </lineage>
</organism>
<gene>
    <name evidence="2" type="ORF">MNB_SM-6-637</name>
</gene>
<dbReference type="AlphaFoldDB" id="A0A1W1CAH9"/>
<proteinExistence type="predicted"/>
<protein>
    <submittedName>
        <fullName evidence="2">Uncharacterized protein</fullName>
    </submittedName>
</protein>
<name>A0A1W1CAH9_9ZZZZ</name>
<dbReference type="Pfam" id="PF14591">
    <property type="entry name" value="AF0941-like"/>
    <property type="match status" value="1"/>
</dbReference>
<dbReference type="EMBL" id="FPHK01000065">
    <property type="protein sequence ID" value="SFV62711.1"/>
    <property type="molecule type" value="Genomic_DNA"/>
</dbReference>
<dbReference type="InterPro" id="IPR013502">
    <property type="entry name" value="Uncharacterised_AF0941"/>
</dbReference>
<feature type="coiled-coil region" evidence="1">
    <location>
        <begin position="23"/>
        <end position="60"/>
    </location>
</feature>